<dbReference type="NCBIfam" id="NF006134">
    <property type="entry name" value="PRK08279.1"/>
    <property type="match status" value="1"/>
</dbReference>
<protein>
    <submittedName>
        <fullName evidence="7">Long-chain fatty acid transport protein 4</fullName>
    </submittedName>
</protein>
<name>A0A173LNH0_9ACTN</name>
<evidence type="ECO:0000256" key="1">
    <source>
        <dbReference type="ARBA" id="ARBA00006432"/>
    </source>
</evidence>
<feature type="domain" description="AMP-dependent synthetase/ligase" evidence="5">
    <location>
        <begin position="59"/>
        <end position="425"/>
    </location>
</feature>
<dbReference type="InterPro" id="IPR000873">
    <property type="entry name" value="AMP-dep_synth/lig_dom"/>
</dbReference>
<sequence length="631" mass="68943">MSAPHKDTSARKNRYSTVSITDIAKGLPDMIPDLPSVFRGLFLLRTIRSHHKRSIGQVFEQNVDKAPDRPFLKFADDVWTYREANERVNEIAAVLDAQGVRSGDTVGVCITNRPEALLAVLATVKLGASAGMINVHQRGDVLDHSQGLLDSKVMLIGAECEEAYLSLPGSSKWCGTVIGVDTAHDLRVADAAAGERPDAMRDLPWLDDLVEQMGGHASTDNPPSTPHVLAKQTAYQVFTSGTTGMPKASKMTHLRWNKAMVAFGLSGARLRSTDTLYCPLPLYHNNALTVALSAVLGAGGCLAIGEKFSAKRFWDEIVGFDATAFIYIGELCRYLLGQPVRPQEREHNLRMIMGNGLRPEIWKEFQERFNIPRVCEFYAASESPVAFVNAFSVDSTAGFTTVPHKIVKVDTDTEELVRNKKGWLVEARPGEVGQMIGHITKTTPFDGYTNSAATEKKIVRDAFKKGDAWFLSGDLVFNQGFNHIAFVDRLGDTFRWKGENVATTEVEGAFGGIDGVDTATVYGVQIPGTDGRAGMAALTLKDGADFDGKAYAEALTGSLPNYAVPLFIRIIEQLEETSTFKVRKTDLKKDGYDATRFDDPLYVLSSKDCEYVPYYDGAEKDVAAGSVSGGK</sequence>
<dbReference type="PANTHER" id="PTHR43107">
    <property type="entry name" value="LONG-CHAIN FATTY ACID TRANSPORT PROTEIN"/>
    <property type="match status" value="1"/>
</dbReference>
<evidence type="ECO:0000259" key="6">
    <source>
        <dbReference type="Pfam" id="PF13193"/>
    </source>
</evidence>
<reference evidence="7 8" key="1">
    <citation type="submission" date="2016-06" db="EMBL/GenBank/DDBJ databases">
        <title>Complete genome sequence of a saline-alkali tolerant type strain Dietzia timorensis ID05-A0528T.</title>
        <authorList>
            <person name="Wu X."/>
        </authorList>
    </citation>
    <scope>NUCLEOTIDE SEQUENCE [LARGE SCALE GENOMIC DNA]</scope>
    <source>
        <strain evidence="7 8">ID05-A0528</strain>
    </source>
</reference>
<accession>A0A173LNH0</accession>
<dbReference type="Gene3D" id="3.40.50.12780">
    <property type="entry name" value="N-terminal domain of ligase-like"/>
    <property type="match status" value="1"/>
</dbReference>
<dbReference type="Proteomes" id="UP000186104">
    <property type="component" value="Chromosome"/>
</dbReference>
<evidence type="ECO:0000256" key="4">
    <source>
        <dbReference type="ARBA" id="ARBA00022840"/>
    </source>
</evidence>
<dbReference type="InterPro" id="IPR042099">
    <property type="entry name" value="ANL_N_sf"/>
</dbReference>
<dbReference type="PANTHER" id="PTHR43107:SF15">
    <property type="entry name" value="FATTY ACID TRANSPORT PROTEIN 3, ISOFORM A"/>
    <property type="match status" value="1"/>
</dbReference>
<organism evidence="7 8">
    <name type="scientific">Dietzia timorensis</name>
    <dbReference type="NCBI Taxonomy" id="499555"/>
    <lineage>
        <taxon>Bacteria</taxon>
        <taxon>Bacillati</taxon>
        <taxon>Actinomycetota</taxon>
        <taxon>Actinomycetes</taxon>
        <taxon>Mycobacteriales</taxon>
        <taxon>Dietziaceae</taxon>
        <taxon>Dietzia</taxon>
    </lineage>
</organism>
<keyword evidence="3" id="KW-0547">Nucleotide-binding</keyword>
<dbReference type="GO" id="GO:0005886">
    <property type="term" value="C:plasma membrane"/>
    <property type="evidence" value="ECO:0007669"/>
    <property type="project" value="TreeGrafter"/>
</dbReference>
<dbReference type="OrthoDB" id="9803968at2"/>
<evidence type="ECO:0000313" key="7">
    <source>
        <dbReference type="EMBL" id="ANI93825.1"/>
    </source>
</evidence>
<dbReference type="RefSeq" id="WP_075845083.1">
    <property type="nucleotide sequence ID" value="NZ_CP015961.1"/>
</dbReference>
<dbReference type="AlphaFoldDB" id="A0A173LNH0"/>
<dbReference type="GO" id="GO:0005524">
    <property type="term" value="F:ATP binding"/>
    <property type="evidence" value="ECO:0007669"/>
    <property type="project" value="UniProtKB-KW"/>
</dbReference>
<evidence type="ECO:0000256" key="3">
    <source>
        <dbReference type="ARBA" id="ARBA00022741"/>
    </source>
</evidence>
<evidence type="ECO:0000256" key="2">
    <source>
        <dbReference type="ARBA" id="ARBA00022598"/>
    </source>
</evidence>
<feature type="domain" description="AMP-binding enzyme C-terminal" evidence="6">
    <location>
        <begin position="505"/>
        <end position="581"/>
    </location>
</feature>
<keyword evidence="2" id="KW-0436">Ligase</keyword>
<dbReference type="GO" id="GO:0005324">
    <property type="term" value="F:long-chain fatty acid transmembrane transporter activity"/>
    <property type="evidence" value="ECO:0007669"/>
    <property type="project" value="TreeGrafter"/>
</dbReference>
<dbReference type="GO" id="GO:0044539">
    <property type="term" value="P:long-chain fatty acid import into cell"/>
    <property type="evidence" value="ECO:0007669"/>
    <property type="project" value="TreeGrafter"/>
</dbReference>
<dbReference type="Pfam" id="PF13193">
    <property type="entry name" value="AMP-binding_C"/>
    <property type="match status" value="1"/>
</dbReference>
<dbReference type="Pfam" id="PF00501">
    <property type="entry name" value="AMP-binding"/>
    <property type="match status" value="1"/>
</dbReference>
<proteinExistence type="inferred from homology"/>
<comment type="similarity">
    <text evidence="1">Belongs to the ATP-dependent AMP-binding enzyme family.</text>
</comment>
<evidence type="ECO:0000259" key="5">
    <source>
        <dbReference type="Pfam" id="PF00501"/>
    </source>
</evidence>
<evidence type="ECO:0000313" key="8">
    <source>
        <dbReference type="Proteomes" id="UP000186104"/>
    </source>
</evidence>
<dbReference type="STRING" id="499555.BJL86_3066"/>
<dbReference type="GO" id="GO:0004467">
    <property type="term" value="F:long-chain fatty acid-CoA ligase activity"/>
    <property type="evidence" value="ECO:0007669"/>
    <property type="project" value="TreeGrafter"/>
</dbReference>
<keyword evidence="4" id="KW-0067">ATP-binding</keyword>
<dbReference type="KEGG" id="dtm:BJL86_3066"/>
<keyword evidence="8" id="KW-1185">Reference proteome</keyword>
<dbReference type="Gene3D" id="3.30.300.30">
    <property type="match status" value="1"/>
</dbReference>
<dbReference type="SUPFAM" id="SSF56801">
    <property type="entry name" value="Acetyl-CoA synthetase-like"/>
    <property type="match status" value="1"/>
</dbReference>
<dbReference type="FunFam" id="3.30.300.30:FF:000020">
    <property type="entry name" value="Long-chain fatty acid transporter"/>
    <property type="match status" value="1"/>
</dbReference>
<gene>
    <name evidence="7" type="ORF">BJL86_3066</name>
</gene>
<dbReference type="InterPro" id="IPR025110">
    <property type="entry name" value="AMP-bd_C"/>
</dbReference>
<dbReference type="InterPro" id="IPR045851">
    <property type="entry name" value="AMP-bd_C_sf"/>
</dbReference>
<dbReference type="EMBL" id="CP015961">
    <property type="protein sequence ID" value="ANI93825.1"/>
    <property type="molecule type" value="Genomic_DNA"/>
</dbReference>